<dbReference type="EMBL" id="QGKV02000297">
    <property type="protein sequence ID" value="KAF3605466.1"/>
    <property type="molecule type" value="Genomic_DNA"/>
</dbReference>
<evidence type="ECO:0000313" key="3">
    <source>
        <dbReference type="Proteomes" id="UP000266723"/>
    </source>
</evidence>
<evidence type="ECO:0000313" key="2">
    <source>
        <dbReference type="EMBL" id="KAF3605466.1"/>
    </source>
</evidence>
<keyword evidence="3" id="KW-1185">Reference proteome</keyword>
<reference evidence="2 3" key="1">
    <citation type="journal article" date="2020" name="BMC Genomics">
        <title>Intraspecific diversification of the crop wild relative Brassica cretica Lam. using demographic model selection.</title>
        <authorList>
            <person name="Kioukis A."/>
            <person name="Michalopoulou V.A."/>
            <person name="Briers L."/>
            <person name="Pirintsos S."/>
            <person name="Studholme D.J."/>
            <person name="Pavlidis P."/>
            <person name="Sarris P.F."/>
        </authorList>
    </citation>
    <scope>NUCLEOTIDE SEQUENCE [LARGE SCALE GENOMIC DNA]</scope>
    <source>
        <strain evidence="3">cv. PFS-1207/04</strain>
    </source>
</reference>
<comment type="caution">
    <text evidence="2">The sequence shown here is derived from an EMBL/GenBank/DDBJ whole genome shotgun (WGS) entry which is preliminary data.</text>
</comment>
<accession>A0ABQ7EPH6</accession>
<name>A0ABQ7EPH6_BRACR</name>
<organism evidence="2 3">
    <name type="scientific">Brassica cretica</name>
    <name type="common">Mustard</name>
    <dbReference type="NCBI Taxonomy" id="69181"/>
    <lineage>
        <taxon>Eukaryota</taxon>
        <taxon>Viridiplantae</taxon>
        <taxon>Streptophyta</taxon>
        <taxon>Embryophyta</taxon>
        <taxon>Tracheophyta</taxon>
        <taxon>Spermatophyta</taxon>
        <taxon>Magnoliopsida</taxon>
        <taxon>eudicotyledons</taxon>
        <taxon>Gunneridae</taxon>
        <taxon>Pentapetalae</taxon>
        <taxon>rosids</taxon>
        <taxon>malvids</taxon>
        <taxon>Brassicales</taxon>
        <taxon>Brassicaceae</taxon>
        <taxon>Brassiceae</taxon>
        <taxon>Brassica</taxon>
    </lineage>
</organism>
<dbReference type="Proteomes" id="UP000266723">
    <property type="component" value="Unassembled WGS sequence"/>
</dbReference>
<feature type="region of interest" description="Disordered" evidence="1">
    <location>
        <begin position="1"/>
        <end position="28"/>
    </location>
</feature>
<sequence length="62" mass="7505">MLSDPRRRRRSSQRRRRRNNNGRGRGRFRGGFALRFFDLSLSLRQQTDRGPHRSRLTFSDDD</sequence>
<evidence type="ECO:0000256" key="1">
    <source>
        <dbReference type="SAM" id="MobiDB-lite"/>
    </source>
</evidence>
<gene>
    <name evidence="2" type="ORF">DY000_02044546</name>
</gene>
<protein>
    <submittedName>
        <fullName evidence="2">Uncharacterized protein</fullName>
    </submittedName>
</protein>
<proteinExistence type="predicted"/>